<name>A0A7J5X8N1_DISMA</name>
<comment type="caution">
    <text evidence="2">The sequence shown here is derived from an EMBL/GenBank/DDBJ whole genome shotgun (WGS) entry which is preliminary data.</text>
</comment>
<gene>
    <name evidence="2" type="ORF">F7725_027019</name>
</gene>
<dbReference type="Proteomes" id="UP000518266">
    <property type="component" value="Unassembled WGS sequence"/>
</dbReference>
<dbReference type="Gene3D" id="1.10.10.60">
    <property type="entry name" value="Homeodomain-like"/>
    <property type="match status" value="1"/>
</dbReference>
<protein>
    <recommendedName>
        <fullName evidence="1">Myb/SANT-like DNA-binding domain-containing protein</fullName>
    </recommendedName>
</protein>
<dbReference type="Pfam" id="PF13837">
    <property type="entry name" value="Myb_DNA-bind_4"/>
    <property type="match status" value="1"/>
</dbReference>
<organism evidence="2 3">
    <name type="scientific">Dissostichus mawsoni</name>
    <name type="common">Antarctic cod</name>
    <dbReference type="NCBI Taxonomy" id="36200"/>
    <lineage>
        <taxon>Eukaryota</taxon>
        <taxon>Metazoa</taxon>
        <taxon>Chordata</taxon>
        <taxon>Craniata</taxon>
        <taxon>Vertebrata</taxon>
        <taxon>Euteleostomi</taxon>
        <taxon>Actinopterygii</taxon>
        <taxon>Neopterygii</taxon>
        <taxon>Teleostei</taxon>
        <taxon>Neoteleostei</taxon>
        <taxon>Acanthomorphata</taxon>
        <taxon>Eupercaria</taxon>
        <taxon>Perciformes</taxon>
        <taxon>Notothenioidei</taxon>
        <taxon>Nototheniidae</taxon>
        <taxon>Dissostichus</taxon>
    </lineage>
</organism>
<reference evidence="2 3" key="1">
    <citation type="submission" date="2020-03" db="EMBL/GenBank/DDBJ databases">
        <title>Dissostichus mawsoni Genome sequencing and assembly.</title>
        <authorList>
            <person name="Park H."/>
        </authorList>
    </citation>
    <scope>NUCLEOTIDE SEQUENCE [LARGE SCALE GENOMIC DNA]</scope>
    <source>
        <strain evidence="2">DM0001</strain>
        <tissue evidence="2">Muscle</tissue>
    </source>
</reference>
<sequence length="79" mass="9034">MATECLAWYSLITHIAQGTKEQTEAFIRLCVEHRHLFTGGRDTAANGYRTIVAKMGIEGRVTHVQAKQKWDNLKNKYKV</sequence>
<dbReference type="InterPro" id="IPR044822">
    <property type="entry name" value="Myb_DNA-bind_4"/>
</dbReference>
<proteinExistence type="predicted"/>
<evidence type="ECO:0000313" key="2">
    <source>
        <dbReference type="EMBL" id="KAF3833354.1"/>
    </source>
</evidence>
<feature type="domain" description="Myb/SANT-like DNA-binding" evidence="1">
    <location>
        <begin position="19"/>
        <end position="78"/>
    </location>
</feature>
<dbReference type="AlphaFoldDB" id="A0A7J5X8N1"/>
<keyword evidence="3" id="KW-1185">Reference proteome</keyword>
<evidence type="ECO:0000313" key="3">
    <source>
        <dbReference type="Proteomes" id="UP000518266"/>
    </source>
</evidence>
<dbReference type="OrthoDB" id="8957283at2759"/>
<accession>A0A7J5X8N1</accession>
<dbReference type="EMBL" id="JAAKFY010000027">
    <property type="protein sequence ID" value="KAF3833354.1"/>
    <property type="molecule type" value="Genomic_DNA"/>
</dbReference>
<evidence type="ECO:0000259" key="1">
    <source>
        <dbReference type="Pfam" id="PF13837"/>
    </source>
</evidence>